<sequence length="182" mass="20745">MSTNNRVQLLLDKDEIRDRIYSFCRGVDRRDWNLVRSAYHADGIDDHGPYNGDVDGMIAWMTERHATVKSSMHHIGNVLVEVDGDVAYAESYYLAYQRIDGSSSLSFAMFPGTEHDGSDVNMRAQGRYIDRFERRSAGGPWKIAHRTVVADAAQFEPTTHDMPIDVGWNSARRDRTDAVYNR</sequence>
<dbReference type="InterPro" id="IPR037401">
    <property type="entry name" value="SnoaL-like"/>
</dbReference>
<comment type="caution">
    <text evidence="2">The sequence shown here is derived from an EMBL/GenBank/DDBJ whole genome shotgun (WGS) entry which is preliminary data.</text>
</comment>
<dbReference type="EMBL" id="BJUU01000004">
    <property type="protein sequence ID" value="GEK79640.1"/>
    <property type="molecule type" value="Genomic_DNA"/>
</dbReference>
<dbReference type="RefSeq" id="WP_146793215.1">
    <property type="nucleotide sequence ID" value="NZ_BJUU01000004.1"/>
</dbReference>
<evidence type="ECO:0000313" key="3">
    <source>
        <dbReference type="Proteomes" id="UP000321749"/>
    </source>
</evidence>
<keyword evidence="3" id="KW-1185">Reference proteome</keyword>
<dbReference type="Proteomes" id="UP000321749">
    <property type="component" value="Unassembled WGS sequence"/>
</dbReference>
<accession>A0AA87RAT7</accession>
<proteinExistence type="predicted"/>
<feature type="domain" description="SnoaL-like" evidence="1">
    <location>
        <begin position="10"/>
        <end position="147"/>
    </location>
</feature>
<reference evidence="2 3" key="1">
    <citation type="submission" date="2019-07" db="EMBL/GenBank/DDBJ databases">
        <title>Whole genome shotgun sequence of Agrococcus baldri NBRC 103055.</title>
        <authorList>
            <person name="Hosoyama A."/>
            <person name="Uohara A."/>
            <person name="Ohji S."/>
            <person name="Ichikawa N."/>
        </authorList>
    </citation>
    <scope>NUCLEOTIDE SEQUENCE [LARGE SCALE GENOMIC DNA]</scope>
    <source>
        <strain evidence="2 3">NBRC 103055</strain>
    </source>
</reference>
<dbReference type="SUPFAM" id="SSF54427">
    <property type="entry name" value="NTF2-like"/>
    <property type="match status" value="1"/>
</dbReference>
<evidence type="ECO:0000259" key="1">
    <source>
        <dbReference type="Pfam" id="PF13577"/>
    </source>
</evidence>
<name>A0AA87RAT7_9MICO</name>
<dbReference type="AlphaFoldDB" id="A0AA87RAT7"/>
<dbReference type="InterPro" id="IPR032710">
    <property type="entry name" value="NTF2-like_dom_sf"/>
</dbReference>
<dbReference type="Gene3D" id="3.10.450.50">
    <property type="match status" value="1"/>
</dbReference>
<evidence type="ECO:0000313" key="2">
    <source>
        <dbReference type="EMBL" id="GEK79640.1"/>
    </source>
</evidence>
<gene>
    <name evidence="2" type="ORF">ABA31_09910</name>
</gene>
<dbReference type="Pfam" id="PF13577">
    <property type="entry name" value="SnoaL_4"/>
    <property type="match status" value="1"/>
</dbReference>
<organism evidence="2 3">
    <name type="scientific">Agrococcus baldri</name>
    <dbReference type="NCBI Taxonomy" id="153730"/>
    <lineage>
        <taxon>Bacteria</taxon>
        <taxon>Bacillati</taxon>
        <taxon>Actinomycetota</taxon>
        <taxon>Actinomycetes</taxon>
        <taxon>Micrococcales</taxon>
        <taxon>Microbacteriaceae</taxon>
        <taxon>Agrococcus</taxon>
    </lineage>
</organism>
<protein>
    <recommendedName>
        <fullName evidence="1">SnoaL-like domain-containing protein</fullName>
    </recommendedName>
</protein>